<protein>
    <submittedName>
        <fullName evidence="2">Uncharacterized protein</fullName>
    </submittedName>
</protein>
<feature type="compositionally biased region" description="Polar residues" evidence="1">
    <location>
        <begin position="106"/>
        <end position="122"/>
    </location>
</feature>
<organism evidence="2">
    <name type="scientific">Opuntia streptacantha</name>
    <name type="common">Prickly pear cactus</name>
    <name type="synonym">Opuntia cardona</name>
    <dbReference type="NCBI Taxonomy" id="393608"/>
    <lineage>
        <taxon>Eukaryota</taxon>
        <taxon>Viridiplantae</taxon>
        <taxon>Streptophyta</taxon>
        <taxon>Embryophyta</taxon>
        <taxon>Tracheophyta</taxon>
        <taxon>Spermatophyta</taxon>
        <taxon>Magnoliopsida</taxon>
        <taxon>eudicotyledons</taxon>
        <taxon>Gunneridae</taxon>
        <taxon>Pentapetalae</taxon>
        <taxon>Caryophyllales</taxon>
        <taxon>Cactineae</taxon>
        <taxon>Cactaceae</taxon>
        <taxon>Opuntioideae</taxon>
        <taxon>Opuntia</taxon>
    </lineage>
</organism>
<reference evidence="2" key="2">
    <citation type="submission" date="2020-07" db="EMBL/GenBank/DDBJ databases">
        <authorList>
            <person name="Vera ALvarez R."/>
            <person name="Arias-Moreno D.M."/>
            <person name="Jimenez-Jacinto V."/>
            <person name="Jimenez-Bremont J.F."/>
            <person name="Swaminathan K."/>
            <person name="Moose S.P."/>
            <person name="Guerrero-Gonzalez M.L."/>
            <person name="Marino-Ramirez L."/>
            <person name="Landsman D."/>
            <person name="Rodriguez-Kessler M."/>
            <person name="Delgado-Sanchez P."/>
        </authorList>
    </citation>
    <scope>NUCLEOTIDE SEQUENCE</scope>
    <source>
        <tissue evidence="2">Cladode</tissue>
    </source>
</reference>
<evidence type="ECO:0000256" key="1">
    <source>
        <dbReference type="SAM" id="MobiDB-lite"/>
    </source>
</evidence>
<dbReference type="AlphaFoldDB" id="A0A7C9EMC2"/>
<evidence type="ECO:0000313" key="2">
    <source>
        <dbReference type="EMBL" id="MBA4664124.1"/>
    </source>
</evidence>
<feature type="region of interest" description="Disordered" evidence="1">
    <location>
        <begin position="98"/>
        <end position="122"/>
    </location>
</feature>
<dbReference type="EMBL" id="GISG01222712">
    <property type="protein sequence ID" value="MBA4664124.1"/>
    <property type="molecule type" value="Transcribed_RNA"/>
</dbReference>
<name>A0A7C9EMC2_OPUST</name>
<proteinExistence type="predicted"/>
<sequence length="122" mass="13980">MHNFCQHLIDGVHIELKNKMLMQFSLLFHAGYEIKPYLGDWISAESDEKKDVSCQLEYLRPDALLDSFWFGHRVGRCKDQLITEDVGALLGEDPSHEYKQEGVLPSDSNQSFGPDSSSWDDM</sequence>
<accession>A0A7C9EMC2</accession>
<reference evidence="2" key="1">
    <citation type="journal article" date="2013" name="J. Plant Res.">
        <title>Effect of fungi and light on seed germination of three Opuntia species from semiarid lands of central Mexico.</title>
        <authorList>
            <person name="Delgado-Sanchez P."/>
            <person name="Jimenez-Bremont J.F."/>
            <person name="Guerrero-Gonzalez Mde L."/>
            <person name="Flores J."/>
        </authorList>
    </citation>
    <scope>NUCLEOTIDE SEQUENCE</scope>
    <source>
        <tissue evidence="2">Cladode</tissue>
    </source>
</reference>